<evidence type="ECO:0000256" key="3">
    <source>
        <dbReference type="ARBA" id="ARBA00022691"/>
    </source>
</evidence>
<gene>
    <name evidence="5" type="ORF">G9U51_02205</name>
</gene>
<dbReference type="PANTHER" id="PTHR43464:SF19">
    <property type="entry name" value="UBIQUINONE BIOSYNTHESIS O-METHYLTRANSFERASE, MITOCHONDRIAL"/>
    <property type="match status" value="1"/>
</dbReference>
<evidence type="ECO:0000313" key="5">
    <source>
        <dbReference type="EMBL" id="NHN54592.1"/>
    </source>
</evidence>
<dbReference type="Pfam" id="PF13649">
    <property type="entry name" value="Methyltransf_25"/>
    <property type="match status" value="1"/>
</dbReference>
<dbReference type="AlphaFoldDB" id="A0A967AY53"/>
<dbReference type="GO" id="GO:0008168">
    <property type="term" value="F:methyltransferase activity"/>
    <property type="evidence" value="ECO:0007669"/>
    <property type="project" value="UniProtKB-KW"/>
</dbReference>
<dbReference type="InterPro" id="IPR029063">
    <property type="entry name" value="SAM-dependent_MTases_sf"/>
</dbReference>
<dbReference type="SUPFAM" id="SSF53335">
    <property type="entry name" value="S-adenosyl-L-methionine-dependent methyltransferases"/>
    <property type="match status" value="1"/>
</dbReference>
<comment type="caution">
    <text evidence="5">The sequence shown here is derived from an EMBL/GenBank/DDBJ whole genome shotgun (WGS) entry which is preliminary data.</text>
</comment>
<accession>A0A967AY53</accession>
<keyword evidence="1 5" id="KW-0489">Methyltransferase</keyword>
<dbReference type="CDD" id="cd02440">
    <property type="entry name" value="AdoMet_MTases"/>
    <property type="match status" value="1"/>
</dbReference>
<keyword evidence="2" id="KW-0808">Transferase</keyword>
<reference evidence="5" key="1">
    <citation type="submission" date="2020-03" db="EMBL/GenBank/DDBJ databases">
        <title>Draft sequencing of Calidifontibacter sp. DB0510.</title>
        <authorList>
            <person name="Kim D.-U."/>
        </authorList>
    </citation>
    <scope>NUCLEOTIDE SEQUENCE</scope>
    <source>
        <strain evidence="5">DB0510</strain>
    </source>
</reference>
<protein>
    <submittedName>
        <fullName evidence="5">Class I SAM-dependent methyltransferase</fullName>
    </submittedName>
</protein>
<dbReference type="Gene3D" id="3.40.50.150">
    <property type="entry name" value="Vaccinia Virus protein VP39"/>
    <property type="match status" value="1"/>
</dbReference>
<keyword evidence="3" id="KW-0949">S-adenosyl-L-methionine</keyword>
<name>A0A967AY53_9MICO</name>
<dbReference type="EMBL" id="JAAOIV010000001">
    <property type="protein sequence ID" value="NHN54592.1"/>
    <property type="molecule type" value="Genomic_DNA"/>
</dbReference>
<feature type="domain" description="Methyltransferase" evidence="4">
    <location>
        <begin position="8"/>
        <end position="106"/>
    </location>
</feature>
<dbReference type="Proteomes" id="UP000744769">
    <property type="component" value="Unassembled WGS sequence"/>
</dbReference>
<sequence length="186" mass="20093">MIARGSRVLDAGCGMGRVGAALQRRGHDVLGVDLDEQLLDQARNTYPELVTMLARLDDLTPESLAAQGHSTTYDLVVCVGNVMILLAPDTERDVLARLRDLLADDGRMLVGFHTTGKPASSRTYSADEFAADAEAVGLVVEQRFGSYDLLPYDGSGDYVVHLLKHANSPEPQRNSWGLPTRSAPAD</sequence>
<dbReference type="PANTHER" id="PTHR43464">
    <property type="entry name" value="METHYLTRANSFERASE"/>
    <property type="match status" value="1"/>
</dbReference>
<organism evidence="5 6">
    <name type="scientific">Metallococcus carri</name>
    <dbReference type="NCBI Taxonomy" id="1656884"/>
    <lineage>
        <taxon>Bacteria</taxon>
        <taxon>Bacillati</taxon>
        <taxon>Actinomycetota</taxon>
        <taxon>Actinomycetes</taxon>
        <taxon>Micrococcales</taxon>
        <taxon>Dermacoccaceae</taxon>
        <taxon>Metallococcus</taxon>
    </lineage>
</organism>
<evidence type="ECO:0000256" key="2">
    <source>
        <dbReference type="ARBA" id="ARBA00022679"/>
    </source>
</evidence>
<keyword evidence="6" id="KW-1185">Reference proteome</keyword>
<dbReference type="GO" id="GO:0032259">
    <property type="term" value="P:methylation"/>
    <property type="evidence" value="ECO:0007669"/>
    <property type="project" value="UniProtKB-KW"/>
</dbReference>
<dbReference type="InterPro" id="IPR041698">
    <property type="entry name" value="Methyltransf_25"/>
</dbReference>
<proteinExistence type="predicted"/>
<evidence type="ECO:0000313" key="6">
    <source>
        <dbReference type="Proteomes" id="UP000744769"/>
    </source>
</evidence>
<evidence type="ECO:0000259" key="4">
    <source>
        <dbReference type="Pfam" id="PF13649"/>
    </source>
</evidence>
<evidence type="ECO:0000256" key="1">
    <source>
        <dbReference type="ARBA" id="ARBA00022603"/>
    </source>
</evidence>